<name>A0A1T4K591_VIBCI</name>
<dbReference type="Pfam" id="PF07445">
    <property type="entry name" value="PriC"/>
    <property type="match status" value="1"/>
</dbReference>
<evidence type="ECO:0000313" key="3">
    <source>
        <dbReference type="Proteomes" id="UP000190834"/>
    </source>
</evidence>
<dbReference type="STRING" id="1123491.SAMN02745782_00002"/>
<dbReference type="InterPro" id="IPR038338">
    <property type="entry name" value="PriC_sf"/>
</dbReference>
<dbReference type="Proteomes" id="UP000190834">
    <property type="component" value="Unassembled WGS sequence"/>
</dbReference>
<dbReference type="AlphaFoldDB" id="A0A1T4K591"/>
<dbReference type="RefSeq" id="WP_078924422.1">
    <property type="nucleotide sequence ID" value="NZ_FUXB01000001.1"/>
</dbReference>
<dbReference type="EMBL" id="FUXB01000001">
    <property type="protein sequence ID" value="SJZ37503.1"/>
    <property type="molecule type" value="Genomic_DNA"/>
</dbReference>
<evidence type="ECO:0000256" key="1">
    <source>
        <dbReference type="SAM" id="Coils"/>
    </source>
</evidence>
<dbReference type="OrthoDB" id="6402824at2"/>
<dbReference type="InterPro" id="IPR010890">
    <property type="entry name" value="PriC"/>
</dbReference>
<organism evidence="2 3">
    <name type="scientific">Vibrio cincinnatiensis DSM 19608</name>
    <dbReference type="NCBI Taxonomy" id="1123491"/>
    <lineage>
        <taxon>Bacteria</taxon>
        <taxon>Pseudomonadati</taxon>
        <taxon>Pseudomonadota</taxon>
        <taxon>Gammaproteobacteria</taxon>
        <taxon>Vibrionales</taxon>
        <taxon>Vibrionaceae</taxon>
        <taxon>Vibrio</taxon>
    </lineage>
</organism>
<evidence type="ECO:0000313" key="2">
    <source>
        <dbReference type="EMBL" id="SJZ37503.1"/>
    </source>
</evidence>
<protein>
    <submittedName>
        <fullName evidence="2">Restart primosome assembly protein PriC</fullName>
    </submittedName>
</protein>
<accession>A0A1T4K591</accession>
<dbReference type="Gene3D" id="1.20.1270.340">
    <property type="match status" value="1"/>
</dbReference>
<feature type="coiled-coil region" evidence="1">
    <location>
        <begin position="120"/>
        <end position="180"/>
    </location>
</feature>
<dbReference type="GeneID" id="70583906"/>
<sequence>MTHRLSQLTAQLHHWKQQAKLIDQAHTINGPWFDPQVFDSDSRWLVPCIEETEQNLARILRLAQNPRSTTTQIEHLTERLFAQMEALQRVITHALESLRNESTSTHIETKLAETTSKAALQKQLTQHQEWEQRLRQLVLNKQYEFDHAPARYHKAALQALTVAQQRLARCQQAKSRIEAQLLSCHIP</sequence>
<gene>
    <name evidence="2" type="ORF">SAMN02745782_00002</name>
</gene>
<reference evidence="3" key="1">
    <citation type="submission" date="2017-02" db="EMBL/GenBank/DDBJ databases">
        <authorList>
            <person name="Varghese N."/>
            <person name="Submissions S."/>
        </authorList>
    </citation>
    <scope>NUCLEOTIDE SEQUENCE [LARGE SCALE GENOMIC DNA]</scope>
    <source>
        <strain evidence="3">DSM 19608</strain>
    </source>
</reference>
<proteinExistence type="predicted"/>
<keyword evidence="1" id="KW-0175">Coiled coil</keyword>
<keyword evidence="3" id="KW-1185">Reference proteome</keyword>